<comment type="caution">
    <text evidence="1">The sequence shown here is derived from an EMBL/GenBank/DDBJ whole genome shotgun (WGS) entry which is preliminary data.</text>
</comment>
<protein>
    <submittedName>
        <fullName evidence="1">Uncharacterized protein</fullName>
    </submittedName>
</protein>
<dbReference type="Proteomes" id="UP000006334">
    <property type="component" value="Unassembled WGS sequence"/>
</dbReference>
<dbReference type="eggNOG" id="COG0834">
    <property type="taxonomic scope" value="Bacteria"/>
</dbReference>
<reference evidence="1 2" key="1">
    <citation type="journal article" date="2017" name="Antonie Van Leeuwenhoek">
        <title>Rhizobium rhizosphaerae sp. nov., a novel species isolated from rice rhizosphere.</title>
        <authorList>
            <person name="Zhao J.J."/>
            <person name="Zhang J."/>
            <person name="Zhang R.J."/>
            <person name="Zhang C.W."/>
            <person name="Yin H.Q."/>
            <person name="Zhang X.X."/>
        </authorList>
    </citation>
    <scope>NUCLEOTIDE SEQUENCE [LARGE SCALE GENOMIC DNA]</scope>
    <source>
        <strain evidence="1 2">E3</strain>
    </source>
</reference>
<dbReference type="SUPFAM" id="SSF53850">
    <property type="entry name" value="Periplasmic binding protein-like II"/>
    <property type="match status" value="1"/>
</dbReference>
<accession>K6WYU6</accession>
<dbReference type="AlphaFoldDB" id="K6WYU6"/>
<organism evidence="1 2">
    <name type="scientific">Aliiglaciecola lipolytica E3</name>
    <dbReference type="NCBI Taxonomy" id="1127673"/>
    <lineage>
        <taxon>Bacteria</taxon>
        <taxon>Pseudomonadati</taxon>
        <taxon>Pseudomonadota</taxon>
        <taxon>Gammaproteobacteria</taxon>
        <taxon>Alteromonadales</taxon>
        <taxon>Alteromonadaceae</taxon>
        <taxon>Aliiglaciecola</taxon>
    </lineage>
</organism>
<dbReference type="OrthoDB" id="547680at2"/>
<proteinExistence type="predicted"/>
<dbReference type="EMBL" id="BAEN01000022">
    <property type="protein sequence ID" value="GAC13624.1"/>
    <property type="molecule type" value="Genomic_DNA"/>
</dbReference>
<sequence>MAKYVTLLWLFFSPVYICAAPIKYIDNTDSVDKHGVYFISLLKLALEKSKSQYGDFETQGVPVTMQQHRLFKSIDSGLIDLMWTVTSTQREQEALAIRIPLLKGLIGHRVFVIKKDREPEFKQISSLVQLSVLSAIQSHDWPDVAILENAGLKVEKFNSHSSMYKLLANNNVDYFPRSLLEVVEEMERNADDTLMINPHHMLVYPSAIYFFVSKKNTALAQRIEYGLNAAIKDGSFDQHFYSYSGHAKALKGLTLRNRTVFRIDNPLMPESTPIQNKSLWLDIERIPD</sequence>
<dbReference type="Gene3D" id="3.40.190.10">
    <property type="entry name" value="Periplasmic binding protein-like II"/>
    <property type="match status" value="2"/>
</dbReference>
<name>K6WYU6_9ALTE</name>
<dbReference type="STRING" id="1127673.GLIP_0982"/>
<gene>
    <name evidence="1" type="ORF">GLIP_0982</name>
</gene>
<dbReference type="RefSeq" id="WP_008843441.1">
    <property type="nucleotide sequence ID" value="NZ_BAEN01000022.1"/>
</dbReference>
<keyword evidence="2" id="KW-1185">Reference proteome</keyword>
<evidence type="ECO:0000313" key="2">
    <source>
        <dbReference type="Proteomes" id="UP000006334"/>
    </source>
</evidence>
<evidence type="ECO:0000313" key="1">
    <source>
        <dbReference type="EMBL" id="GAC13624.1"/>
    </source>
</evidence>